<gene>
    <name evidence="1" type="ORF">ILYODFUR_005384</name>
</gene>
<accession>A0ABV0VE37</accession>
<dbReference type="Proteomes" id="UP001482620">
    <property type="component" value="Unassembled WGS sequence"/>
</dbReference>
<reference evidence="1 2" key="1">
    <citation type="submission" date="2021-06" db="EMBL/GenBank/DDBJ databases">
        <authorList>
            <person name="Palmer J.M."/>
        </authorList>
    </citation>
    <scope>NUCLEOTIDE SEQUENCE [LARGE SCALE GENOMIC DNA]</scope>
    <source>
        <strain evidence="2">if_2019</strain>
        <tissue evidence="1">Muscle</tissue>
    </source>
</reference>
<comment type="caution">
    <text evidence="1">The sequence shown here is derived from an EMBL/GenBank/DDBJ whole genome shotgun (WGS) entry which is preliminary data.</text>
</comment>
<dbReference type="EMBL" id="JAHRIQ010104580">
    <property type="protein sequence ID" value="MEQ2254593.1"/>
    <property type="molecule type" value="Genomic_DNA"/>
</dbReference>
<keyword evidence="2" id="KW-1185">Reference proteome</keyword>
<proteinExistence type="predicted"/>
<sequence>MLSAIRCSEDLLMFVEPHCERKIKLWHVISTSLWAAVSDAGSHPSSPLDQSLREISWIYLTYLFLSLNHGQLLPLSAELY</sequence>
<organism evidence="1 2">
    <name type="scientific">Ilyodon furcidens</name>
    <name type="common">goldbreast splitfin</name>
    <dbReference type="NCBI Taxonomy" id="33524"/>
    <lineage>
        <taxon>Eukaryota</taxon>
        <taxon>Metazoa</taxon>
        <taxon>Chordata</taxon>
        <taxon>Craniata</taxon>
        <taxon>Vertebrata</taxon>
        <taxon>Euteleostomi</taxon>
        <taxon>Actinopterygii</taxon>
        <taxon>Neopterygii</taxon>
        <taxon>Teleostei</taxon>
        <taxon>Neoteleostei</taxon>
        <taxon>Acanthomorphata</taxon>
        <taxon>Ovalentaria</taxon>
        <taxon>Atherinomorphae</taxon>
        <taxon>Cyprinodontiformes</taxon>
        <taxon>Goodeidae</taxon>
        <taxon>Ilyodon</taxon>
    </lineage>
</organism>
<evidence type="ECO:0000313" key="1">
    <source>
        <dbReference type="EMBL" id="MEQ2254593.1"/>
    </source>
</evidence>
<protein>
    <submittedName>
        <fullName evidence="1">Uncharacterized protein</fullName>
    </submittedName>
</protein>
<name>A0ABV0VE37_9TELE</name>
<evidence type="ECO:0000313" key="2">
    <source>
        <dbReference type="Proteomes" id="UP001482620"/>
    </source>
</evidence>